<comment type="caution">
    <text evidence="2">The sequence shown here is derived from an EMBL/GenBank/DDBJ whole genome shotgun (WGS) entry which is preliminary data.</text>
</comment>
<sequence length="63" mass="6684">MKEAIRPLILVAGLATGCADRRDVIMTPGMPPICGYSEPEIDPGCRIQPQPPPQPTPTQTSGI</sequence>
<evidence type="ECO:0000313" key="3">
    <source>
        <dbReference type="Proteomes" id="UP000321250"/>
    </source>
</evidence>
<dbReference type="RefSeq" id="WP_147082941.1">
    <property type="nucleotide sequence ID" value="NZ_VOQR01000001.1"/>
</dbReference>
<dbReference type="AlphaFoldDB" id="A0A5C6UGU7"/>
<organism evidence="2 3">
    <name type="scientific">Sphingomonas ginsenosidivorax</name>
    <dbReference type="NCBI Taxonomy" id="862135"/>
    <lineage>
        <taxon>Bacteria</taxon>
        <taxon>Pseudomonadati</taxon>
        <taxon>Pseudomonadota</taxon>
        <taxon>Alphaproteobacteria</taxon>
        <taxon>Sphingomonadales</taxon>
        <taxon>Sphingomonadaceae</taxon>
        <taxon>Sphingomonas</taxon>
    </lineage>
</organism>
<feature type="region of interest" description="Disordered" evidence="1">
    <location>
        <begin position="38"/>
        <end position="63"/>
    </location>
</feature>
<gene>
    <name evidence="2" type="ORF">FSB78_12440</name>
</gene>
<proteinExistence type="predicted"/>
<dbReference type="Proteomes" id="UP000321250">
    <property type="component" value="Unassembled WGS sequence"/>
</dbReference>
<evidence type="ECO:0008006" key="4">
    <source>
        <dbReference type="Google" id="ProtNLM"/>
    </source>
</evidence>
<evidence type="ECO:0000313" key="2">
    <source>
        <dbReference type="EMBL" id="TXC71664.1"/>
    </source>
</evidence>
<dbReference type="PROSITE" id="PS51257">
    <property type="entry name" value="PROKAR_LIPOPROTEIN"/>
    <property type="match status" value="1"/>
</dbReference>
<protein>
    <recommendedName>
        <fullName evidence="4">Lipoprotein</fullName>
    </recommendedName>
</protein>
<accession>A0A5C6UGU7</accession>
<reference evidence="2 3" key="1">
    <citation type="journal article" date="2013" name="Antonie Van Leeuwenhoek">
        <title>Sphingomonas ginsenosidivorax sp. nov., with the ability to transform ginsenosides.</title>
        <authorList>
            <person name="Jin X.F."/>
            <person name="Kim J.K."/>
            <person name="Liu Q.M."/>
            <person name="Kang M.S."/>
            <person name="He D."/>
            <person name="Jin F.X."/>
            <person name="Kim S.C."/>
            <person name="Im W.T."/>
        </authorList>
    </citation>
    <scope>NUCLEOTIDE SEQUENCE [LARGE SCALE GENOMIC DNA]</scope>
    <source>
        <strain evidence="2 3">KHI67</strain>
    </source>
</reference>
<keyword evidence="3" id="KW-1185">Reference proteome</keyword>
<name>A0A5C6UGU7_9SPHN</name>
<evidence type="ECO:0000256" key="1">
    <source>
        <dbReference type="SAM" id="MobiDB-lite"/>
    </source>
</evidence>
<dbReference type="EMBL" id="VOQR01000001">
    <property type="protein sequence ID" value="TXC71664.1"/>
    <property type="molecule type" value="Genomic_DNA"/>
</dbReference>